<dbReference type="GO" id="GO:0005975">
    <property type="term" value="P:carbohydrate metabolic process"/>
    <property type="evidence" value="ECO:0007669"/>
    <property type="project" value="InterPro"/>
</dbReference>
<sequence length="359" mass="41114">MNTSLKKGHALLVFSLLAGMAVNAQDRYRKEADKLEASIERNFYDASSGYYKEHAEPERNEHPASYLWPLCGMIQADNELEVLSGEKRIDRSMSIIAKYYDTRKPAPGYASYPVPLGGGDRFYDDNQWIGIALMDAYFRTKNITYLEKSREIYRYMMTAYDTATGGGLYWQEGKLTSKNTCSNGPGIILALQMYKATKDKKLLDTALMLYKWVNKYLRDKDGLYYDNIHVPGKKIDQRRYSYNTGTMMQSNLYLYELTGEKKYLIEAKVIAESSSKYFLGSGAFRDTYWFNAVLLRAYQHLLKFDKDRKYIQAFSVCVDNALTKEMHPNGLLGAKNKTADLVGQSGMLEILARLALLEK</sequence>
<dbReference type="InterPro" id="IPR008928">
    <property type="entry name" value="6-hairpin_glycosidase_sf"/>
</dbReference>
<feature type="signal peptide" evidence="1">
    <location>
        <begin position="1"/>
        <end position="24"/>
    </location>
</feature>
<protein>
    <recommendedName>
        <fullName evidence="4">Glycoside hydrolase</fullName>
    </recommendedName>
</protein>
<evidence type="ECO:0000256" key="1">
    <source>
        <dbReference type="SAM" id="SignalP"/>
    </source>
</evidence>
<accession>A0A0C1IZR6</accession>
<keyword evidence="1" id="KW-0732">Signal</keyword>
<dbReference type="PIRSF" id="PIRSF021505">
    <property type="entry name" value="O_gly_hdrol"/>
    <property type="match status" value="1"/>
</dbReference>
<dbReference type="STRING" id="1349421.OI18_02030"/>
<reference evidence="2 3" key="1">
    <citation type="submission" date="2014-11" db="EMBL/GenBank/DDBJ databases">
        <title>Genome sequence of Flavihumibacter solisilvae 3-3.</title>
        <authorList>
            <person name="Zhou G."/>
            <person name="Li M."/>
            <person name="Wang G."/>
        </authorList>
    </citation>
    <scope>NUCLEOTIDE SEQUENCE [LARGE SCALE GENOMIC DNA]</scope>
    <source>
        <strain evidence="2 3">3-3</strain>
    </source>
</reference>
<dbReference type="SUPFAM" id="SSF48208">
    <property type="entry name" value="Six-hairpin glycosidases"/>
    <property type="match status" value="1"/>
</dbReference>
<name>A0A0C1IZR6_9BACT</name>
<dbReference type="PANTHER" id="PTHR47791:SF4">
    <property type="entry name" value="(PUTATIVE SECRETED PROTEIN)-RELATED"/>
    <property type="match status" value="1"/>
</dbReference>
<dbReference type="Pfam" id="PF03663">
    <property type="entry name" value="Glyco_hydro_76"/>
    <property type="match status" value="1"/>
</dbReference>
<dbReference type="Proteomes" id="UP000031408">
    <property type="component" value="Unassembled WGS sequence"/>
</dbReference>
<dbReference type="InterPro" id="IPR014512">
    <property type="entry name" value="O_gly_hydro"/>
</dbReference>
<dbReference type="InterPro" id="IPR053169">
    <property type="entry name" value="MUG_Protein"/>
</dbReference>
<dbReference type="RefSeq" id="WP_039136717.1">
    <property type="nucleotide sequence ID" value="NZ_JSVC01000002.1"/>
</dbReference>
<dbReference type="EMBL" id="JSVC01000002">
    <property type="protein sequence ID" value="KIC95994.1"/>
    <property type="molecule type" value="Genomic_DNA"/>
</dbReference>
<organism evidence="2 3">
    <name type="scientific">Flavihumibacter solisilvae</name>
    <dbReference type="NCBI Taxonomy" id="1349421"/>
    <lineage>
        <taxon>Bacteria</taxon>
        <taxon>Pseudomonadati</taxon>
        <taxon>Bacteroidota</taxon>
        <taxon>Chitinophagia</taxon>
        <taxon>Chitinophagales</taxon>
        <taxon>Chitinophagaceae</taxon>
        <taxon>Flavihumibacter</taxon>
    </lineage>
</organism>
<evidence type="ECO:0000313" key="3">
    <source>
        <dbReference type="Proteomes" id="UP000031408"/>
    </source>
</evidence>
<evidence type="ECO:0008006" key="4">
    <source>
        <dbReference type="Google" id="ProtNLM"/>
    </source>
</evidence>
<comment type="caution">
    <text evidence="2">The sequence shown here is derived from an EMBL/GenBank/DDBJ whole genome shotgun (WGS) entry which is preliminary data.</text>
</comment>
<gene>
    <name evidence="2" type="ORF">OI18_02030</name>
</gene>
<proteinExistence type="predicted"/>
<keyword evidence="3" id="KW-1185">Reference proteome</keyword>
<dbReference type="AlphaFoldDB" id="A0A0C1IZR6"/>
<dbReference type="Gene3D" id="1.50.10.20">
    <property type="match status" value="1"/>
</dbReference>
<feature type="chain" id="PRO_5002134387" description="Glycoside hydrolase" evidence="1">
    <location>
        <begin position="25"/>
        <end position="359"/>
    </location>
</feature>
<evidence type="ECO:0000313" key="2">
    <source>
        <dbReference type="EMBL" id="KIC95994.1"/>
    </source>
</evidence>
<dbReference type="InterPro" id="IPR005198">
    <property type="entry name" value="Glyco_hydro_76"/>
</dbReference>
<dbReference type="PANTHER" id="PTHR47791">
    <property type="entry name" value="MEIOTICALLY UP-REGULATED GENE 191 PROTEIN"/>
    <property type="match status" value="1"/>
</dbReference>